<dbReference type="EMBL" id="FPKU01000003">
    <property type="protein sequence ID" value="SFZ86247.1"/>
    <property type="molecule type" value="Genomic_DNA"/>
</dbReference>
<protein>
    <submittedName>
        <fullName evidence="2">Uncharacterized protein</fullName>
    </submittedName>
</protein>
<dbReference type="Proteomes" id="UP000183447">
    <property type="component" value="Unassembled WGS sequence"/>
</dbReference>
<gene>
    <name evidence="2" type="ORF">SAMN02983003_3425</name>
</gene>
<keyword evidence="1" id="KW-0472">Membrane</keyword>
<organism evidence="2 3">
    <name type="scientific">Devosia enhydra</name>
    <dbReference type="NCBI Taxonomy" id="665118"/>
    <lineage>
        <taxon>Bacteria</taxon>
        <taxon>Pseudomonadati</taxon>
        <taxon>Pseudomonadota</taxon>
        <taxon>Alphaproteobacteria</taxon>
        <taxon>Hyphomicrobiales</taxon>
        <taxon>Devosiaceae</taxon>
        <taxon>Devosia</taxon>
    </lineage>
</organism>
<keyword evidence="1" id="KW-1133">Transmembrane helix</keyword>
<feature type="transmembrane region" description="Helical" evidence="1">
    <location>
        <begin position="58"/>
        <end position="80"/>
    </location>
</feature>
<dbReference type="AlphaFoldDB" id="A0A1K2I1W9"/>
<evidence type="ECO:0000313" key="3">
    <source>
        <dbReference type="Proteomes" id="UP000183447"/>
    </source>
</evidence>
<evidence type="ECO:0000313" key="2">
    <source>
        <dbReference type="EMBL" id="SFZ86247.1"/>
    </source>
</evidence>
<accession>A0A1K2I1W9</accession>
<sequence>MAIDPSITPADRARTPGIAVDHLVDETGAAVPPPQDEIVVPAEAPEPRAAARTGPSKWWRLSLIGLGIVVAMLLVLQLMAGGPANTDVVPGTPASAPAPQSP</sequence>
<reference evidence="2 3" key="1">
    <citation type="submission" date="2016-11" db="EMBL/GenBank/DDBJ databases">
        <authorList>
            <person name="Jaros S."/>
            <person name="Januszkiewicz K."/>
            <person name="Wedrychowicz H."/>
        </authorList>
    </citation>
    <scope>NUCLEOTIDE SEQUENCE [LARGE SCALE GENOMIC DNA]</scope>
    <source>
        <strain evidence="2 3">ATCC 23634</strain>
    </source>
</reference>
<evidence type="ECO:0000256" key="1">
    <source>
        <dbReference type="SAM" id="Phobius"/>
    </source>
</evidence>
<dbReference type="RefSeq" id="WP_072345681.1">
    <property type="nucleotide sequence ID" value="NZ_FPKU01000003.1"/>
</dbReference>
<keyword evidence="3" id="KW-1185">Reference proteome</keyword>
<name>A0A1K2I1W9_9HYPH</name>
<dbReference type="STRING" id="665118.SAMN02983003_3425"/>
<keyword evidence="1" id="KW-0812">Transmembrane</keyword>
<proteinExistence type="predicted"/>